<sequence length="338" mass="36551">MGTSLSLSPSGPGKGVHAKHGGGVPKGIPAAPQLGKKPKEKSLKRHSIFTPGQAWKTLVAASTRKKNAKKANPAANPCGVGVNNNENGGAPRHNNSMRIANHHQHHHQQQQQQQPHNHLVRLPLPPPPLSASSLPASATALPSSKKGSGPGGLPSVGSLPISGTPRRVVVQASTAELLRCLGEFLCRRCYRLKQLSPAEPSLWLRAVDRALLLQGWQEQCFITPSNVVFLYLLCRDSVADSLATESELRSTLLTCLYLSYSYMGSEISYPLKPFLGEGSGGRRDDFWERCLGVIARCSAQMLRLNSDPHFFTQLFAELKAEGSRSDGLAAPWTLVLDR</sequence>
<dbReference type="GO" id="GO:0007411">
    <property type="term" value="P:axon guidance"/>
    <property type="evidence" value="ECO:0007669"/>
    <property type="project" value="TreeGrafter"/>
</dbReference>
<feature type="region of interest" description="Disordered" evidence="8">
    <location>
        <begin position="62"/>
        <end position="159"/>
    </location>
</feature>
<dbReference type="GO" id="GO:0007420">
    <property type="term" value="P:brain development"/>
    <property type="evidence" value="ECO:0007669"/>
    <property type="project" value="TreeGrafter"/>
</dbReference>
<evidence type="ECO:0000256" key="6">
    <source>
        <dbReference type="ARBA" id="ARBA00023288"/>
    </source>
</evidence>
<feature type="compositionally biased region" description="Low complexity" evidence="8">
    <location>
        <begin position="70"/>
        <end position="89"/>
    </location>
</feature>
<evidence type="ECO:0000256" key="3">
    <source>
        <dbReference type="ARBA" id="ARBA00022475"/>
    </source>
</evidence>
<evidence type="ECO:0000256" key="4">
    <source>
        <dbReference type="ARBA" id="ARBA00022553"/>
    </source>
</evidence>
<dbReference type="GO" id="GO:0061575">
    <property type="term" value="F:cyclin-dependent protein serine/threonine kinase activator activity"/>
    <property type="evidence" value="ECO:0007669"/>
    <property type="project" value="InterPro"/>
</dbReference>
<evidence type="ECO:0000313" key="10">
    <source>
        <dbReference type="RefSeq" id="XP_032831388.1"/>
    </source>
</evidence>
<dbReference type="GO" id="GO:0016533">
    <property type="term" value="C:protein kinase 5 complex"/>
    <property type="evidence" value="ECO:0007669"/>
    <property type="project" value="InterPro"/>
</dbReference>
<reference evidence="10" key="1">
    <citation type="submission" date="2025-08" db="UniProtKB">
        <authorList>
            <consortium name="RefSeq"/>
        </authorList>
    </citation>
    <scope>IDENTIFICATION</scope>
    <source>
        <tissue evidence="10">Sperm</tissue>
    </source>
</reference>
<dbReference type="SUPFAM" id="SSF47954">
    <property type="entry name" value="Cyclin-like"/>
    <property type="match status" value="1"/>
</dbReference>
<keyword evidence="9" id="KW-1185">Reference proteome</keyword>
<accession>A0AAJ7U7P9</accession>
<dbReference type="FunFam" id="1.10.472.10:FF:000025">
    <property type="entry name" value="Cyclin-dependent kinase 5 activator"/>
    <property type="match status" value="1"/>
</dbReference>
<dbReference type="PANTHER" id="PTHR23401:SF0">
    <property type="entry name" value="CYCLIN-DEPENDENT KINASE 5 ACTIVATOR"/>
    <property type="match status" value="1"/>
</dbReference>
<evidence type="ECO:0000256" key="8">
    <source>
        <dbReference type="SAM" id="MobiDB-lite"/>
    </source>
</evidence>
<feature type="compositionally biased region" description="Low complexity" evidence="8">
    <location>
        <begin position="1"/>
        <end position="11"/>
    </location>
</feature>
<proteinExistence type="inferred from homology"/>
<feature type="compositionally biased region" description="Basic residues" evidence="8">
    <location>
        <begin position="36"/>
        <end position="45"/>
    </location>
</feature>
<dbReference type="Proteomes" id="UP001318040">
    <property type="component" value="Chromosome 56"/>
</dbReference>
<evidence type="ECO:0000256" key="1">
    <source>
        <dbReference type="ARBA" id="ARBA00004193"/>
    </source>
</evidence>
<dbReference type="Gene3D" id="1.10.472.10">
    <property type="entry name" value="Cyclin-like"/>
    <property type="match status" value="1"/>
</dbReference>
<name>A0AAJ7U7P9_PETMA</name>
<dbReference type="InterPro" id="IPR036915">
    <property type="entry name" value="Cyclin-like_sf"/>
</dbReference>
<evidence type="ECO:0000313" key="9">
    <source>
        <dbReference type="Proteomes" id="UP001318040"/>
    </source>
</evidence>
<dbReference type="KEGG" id="pmrn:116954733"/>
<comment type="subcellular location">
    <subcellularLocation>
        <location evidence="1">Cell membrane</location>
        <topology evidence="1">Lipid-anchor</topology>
    </subcellularLocation>
    <subcellularLocation>
        <location evidence="7">Endomembrane system</location>
        <topology evidence="7">Lipid-anchor</topology>
        <orientation evidence="7">Cytoplasmic side</orientation>
    </subcellularLocation>
</comment>
<dbReference type="RefSeq" id="XP_032831388.1">
    <property type="nucleotide sequence ID" value="XM_032975497.1"/>
</dbReference>
<dbReference type="PANTHER" id="PTHR23401">
    <property type="entry name" value="CYCLIN DEPENDANT KINASE-5 ACTIVATOR"/>
    <property type="match status" value="1"/>
</dbReference>
<evidence type="ECO:0000256" key="5">
    <source>
        <dbReference type="ARBA" id="ARBA00023136"/>
    </source>
</evidence>
<dbReference type="AlphaFoldDB" id="A0AAJ7U7P9"/>
<dbReference type="GO" id="GO:0012505">
    <property type="term" value="C:endomembrane system"/>
    <property type="evidence" value="ECO:0007669"/>
    <property type="project" value="UniProtKB-SubCell"/>
</dbReference>
<evidence type="ECO:0000256" key="2">
    <source>
        <dbReference type="ARBA" id="ARBA00010175"/>
    </source>
</evidence>
<dbReference type="GO" id="GO:0019901">
    <property type="term" value="F:protein kinase binding"/>
    <property type="evidence" value="ECO:0007669"/>
    <property type="project" value="TreeGrafter"/>
</dbReference>
<comment type="similarity">
    <text evidence="2">Belongs to the cyclin-dependent kinase 5 activator family.</text>
</comment>
<dbReference type="GO" id="GO:0030426">
    <property type="term" value="C:growth cone"/>
    <property type="evidence" value="ECO:0007669"/>
    <property type="project" value="TreeGrafter"/>
</dbReference>
<evidence type="ECO:0000256" key="7">
    <source>
        <dbReference type="ARBA" id="ARBA00046278"/>
    </source>
</evidence>
<keyword evidence="3" id="KW-1003">Cell membrane</keyword>
<gene>
    <name evidence="10" type="primary">LOC116954733</name>
</gene>
<keyword evidence="6" id="KW-0449">Lipoprotein</keyword>
<protein>
    <submittedName>
        <fullName evidence="10">Cyclin-dependent kinase 5 activator 1-like</fullName>
    </submittedName>
</protein>
<dbReference type="Pfam" id="PF03261">
    <property type="entry name" value="CDK5_activator"/>
    <property type="match status" value="1"/>
</dbReference>
<dbReference type="InterPro" id="IPR004944">
    <property type="entry name" value="CDK5_activator"/>
</dbReference>
<organism evidence="9 10">
    <name type="scientific">Petromyzon marinus</name>
    <name type="common">Sea lamprey</name>
    <dbReference type="NCBI Taxonomy" id="7757"/>
    <lineage>
        <taxon>Eukaryota</taxon>
        <taxon>Metazoa</taxon>
        <taxon>Chordata</taxon>
        <taxon>Craniata</taxon>
        <taxon>Vertebrata</taxon>
        <taxon>Cyclostomata</taxon>
        <taxon>Hyperoartia</taxon>
        <taxon>Petromyzontiformes</taxon>
        <taxon>Petromyzontidae</taxon>
        <taxon>Petromyzon</taxon>
    </lineage>
</organism>
<keyword evidence="5" id="KW-0472">Membrane</keyword>
<keyword evidence="4" id="KW-0597">Phosphoprotein</keyword>
<feature type="region of interest" description="Disordered" evidence="8">
    <location>
        <begin position="1"/>
        <end position="45"/>
    </location>
</feature>
<dbReference type="GO" id="GO:0005886">
    <property type="term" value="C:plasma membrane"/>
    <property type="evidence" value="ECO:0007669"/>
    <property type="project" value="UniProtKB-SubCell"/>
</dbReference>
<dbReference type="GO" id="GO:0005737">
    <property type="term" value="C:cytoplasm"/>
    <property type="evidence" value="ECO:0007669"/>
    <property type="project" value="TreeGrafter"/>
</dbReference>
<feature type="compositionally biased region" description="Low complexity" evidence="8">
    <location>
        <begin position="130"/>
        <end position="147"/>
    </location>
</feature>